<dbReference type="EMBL" id="OW152815">
    <property type="protein sequence ID" value="CAH2062746.1"/>
    <property type="molecule type" value="Genomic_DNA"/>
</dbReference>
<accession>A0ABN8IP58</accession>
<protein>
    <submittedName>
        <fullName evidence="1">Uncharacterized protein</fullName>
    </submittedName>
</protein>
<name>A0ABN8IP58_9NEOP</name>
<keyword evidence="2" id="KW-1185">Reference proteome</keyword>
<evidence type="ECO:0000313" key="1">
    <source>
        <dbReference type="EMBL" id="CAH2062746.1"/>
    </source>
</evidence>
<sequence>MRAIRQVCVKIGIAAAPVFLANNSAGTQGGKYGIMLIWQLLQHSNPIFECLMRTLGEASFTALTPGRCLQTLWRGALWKWPEYFTSAFRPLEANRSGKLPRLVFVE</sequence>
<organism evidence="1 2">
    <name type="scientific">Iphiclides podalirius</name>
    <name type="common">scarce swallowtail</name>
    <dbReference type="NCBI Taxonomy" id="110791"/>
    <lineage>
        <taxon>Eukaryota</taxon>
        <taxon>Metazoa</taxon>
        <taxon>Ecdysozoa</taxon>
        <taxon>Arthropoda</taxon>
        <taxon>Hexapoda</taxon>
        <taxon>Insecta</taxon>
        <taxon>Pterygota</taxon>
        <taxon>Neoptera</taxon>
        <taxon>Endopterygota</taxon>
        <taxon>Lepidoptera</taxon>
        <taxon>Glossata</taxon>
        <taxon>Ditrysia</taxon>
        <taxon>Papilionoidea</taxon>
        <taxon>Papilionidae</taxon>
        <taxon>Papilioninae</taxon>
        <taxon>Iphiclides</taxon>
    </lineage>
</organism>
<evidence type="ECO:0000313" key="2">
    <source>
        <dbReference type="Proteomes" id="UP000837857"/>
    </source>
</evidence>
<feature type="non-terminal residue" evidence="1">
    <location>
        <position position="106"/>
    </location>
</feature>
<reference evidence="1" key="1">
    <citation type="submission" date="2022-03" db="EMBL/GenBank/DDBJ databases">
        <authorList>
            <person name="Martin H S."/>
        </authorList>
    </citation>
    <scope>NUCLEOTIDE SEQUENCE</scope>
</reference>
<proteinExistence type="predicted"/>
<dbReference type="Proteomes" id="UP000837857">
    <property type="component" value="Chromosome 3"/>
</dbReference>
<gene>
    <name evidence="1" type="ORF">IPOD504_LOCUS12148</name>
</gene>